<evidence type="ECO:0000256" key="1">
    <source>
        <dbReference type="SAM" id="Phobius"/>
    </source>
</evidence>
<feature type="transmembrane region" description="Helical" evidence="1">
    <location>
        <begin position="369"/>
        <end position="392"/>
    </location>
</feature>
<feature type="transmembrane region" description="Helical" evidence="1">
    <location>
        <begin position="58"/>
        <end position="80"/>
    </location>
</feature>
<evidence type="ECO:0000313" key="3">
    <source>
        <dbReference type="Proteomes" id="UP000005955"/>
    </source>
</evidence>
<dbReference type="EMBL" id="AFBD01000004">
    <property type="protein sequence ID" value="EGF14707.1"/>
    <property type="molecule type" value="Genomic_DNA"/>
</dbReference>
<protein>
    <submittedName>
        <fullName evidence="2">Brp/Blh family beta-carotene 15,15'-monooxygenase</fullName>
        <ecNumber evidence="2">1.14.99.36</ecNumber>
    </submittedName>
</protein>
<keyword evidence="1" id="KW-1133">Transmembrane helix</keyword>
<keyword evidence="2" id="KW-0560">Oxidoreductase</keyword>
<name>F2C857_STRSA</name>
<keyword evidence="1" id="KW-0812">Transmembrane</keyword>
<proteinExistence type="predicted"/>
<feature type="transmembrane region" description="Helical" evidence="1">
    <location>
        <begin position="317"/>
        <end position="338"/>
    </location>
</feature>
<organism evidence="2 3">
    <name type="scientific">Streptococcus sanguinis SK330</name>
    <dbReference type="NCBI Taxonomy" id="888813"/>
    <lineage>
        <taxon>Bacteria</taxon>
        <taxon>Bacillati</taxon>
        <taxon>Bacillota</taxon>
        <taxon>Bacilli</taxon>
        <taxon>Lactobacillales</taxon>
        <taxon>Streptococcaceae</taxon>
        <taxon>Streptococcus</taxon>
    </lineage>
</organism>
<dbReference type="EC" id="1.14.99.36" evidence="2"/>
<feature type="transmembrane region" description="Helical" evidence="1">
    <location>
        <begin position="100"/>
        <end position="126"/>
    </location>
</feature>
<dbReference type="RefSeq" id="WP_002915915.1">
    <property type="nucleotide sequence ID" value="NZ_GL878548.1"/>
</dbReference>
<feature type="transmembrane region" description="Helical" evidence="1">
    <location>
        <begin position="146"/>
        <end position="175"/>
    </location>
</feature>
<sequence>MLKLIQYQFQHNKKQWLGISPVIFVSSLVIGLAINRYINVDINSQAFAGLPDPKPIFMFPVVFGGITLFFAISALINMLIEMFKDDYTLLAVLGASRFQLSFLVGGQLFIISSLVSFVAYLCSIPITSSYYYFLQYFFGKNVLPDIQFQMSLLGCVITVLLISLLAFFSGCYYTFKGIKEKNTTKFKHILSIMIKGSLLCTLIMIWGALFYQIFQDNTILMRAQLIFNIVILDIVIIYQVSPYLQILFIKLFSKSIFRSKFMFISSKWNLLFRKPYIKSVSAAIIGAILLISSFQMISQNILAQFQNNSDLEMKVSFIVYVGAPILIVLGNIISIAFLSSYQEKSEINQFEILGVSNYQMIMVKLGESLFLTIVIAAISLLLTIKILALIYYSLNGVSLKELNYSGLILSNITISTILFVLLFLTKSFYFIYKTNKNNC</sequence>
<dbReference type="GO" id="GO:0004497">
    <property type="term" value="F:monooxygenase activity"/>
    <property type="evidence" value="ECO:0007669"/>
    <property type="project" value="UniProtKB-KW"/>
</dbReference>
<feature type="transmembrane region" description="Helical" evidence="1">
    <location>
        <begin position="16"/>
        <end position="38"/>
    </location>
</feature>
<feature type="transmembrane region" description="Helical" evidence="1">
    <location>
        <begin position="276"/>
        <end position="297"/>
    </location>
</feature>
<keyword evidence="2" id="KW-0503">Monooxygenase</keyword>
<feature type="transmembrane region" description="Helical" evidence="1">
    <location>
        <begin position="404"/>
        <end position="424"/>
    </location>
</feature>
<feature type="transmembrane region" description="Helical" evidence="1">
    <location>
        <begin position="196"/>
        <end position="214"/>
    </location>
</feature>
<evidence type="ECO:0000313" key="2">
    <source>
        <dbReference type="EMBL" id="EGF14707.1"/>
    </source>
</evidence>
<dbReference type="HOGENOM" id="CLU_595467_0_0_9"/>
<dbReference type="AlphaFoldDB" id="F2C857"/>
<comment type="caution">
    <text evidence="2">The sequence shown here is derived from an EMBL/GenBank/DDBJ whole genome shotgun (WGS) entry which is preliminary data.</text>
</comment>
<dbReference type="PATRIC" id="fig|888813.3.peg.1337"/>
<dbReference type="Proteomes" id="UP000005955">
    <property type="component" value="Unassembled WGS sequence"/>
</dbReference>
<accession>F2C857</accession>
<keyword evidence="1" id="KW-0472">Membrane</keyword>
<gene>
    <name evidence="2" type="ORF">HMPREF9386_1361</name>
</gene>
<reference evidence="2 3" key="1">
    <citation type="submission" date="2011-02" db="EMBL/GenBank/DDBJ databases">
        <authorList>
            <person name="Muzny D."/>
            <person name="Qin X."/>
            <person name="Deng J."/>
            <person name="Jiang H."/>
            <person name="Liu Y."/>
            <person name="Qu J."/>
            <person name="Song X.-Z."/>
            <person name="Zhang L."/>
            <person name="Thornton R."/>
            <person name="Coyle M."/>
            <person name="Francisco L."/>
            <person name="Jackson L."/>
            <person name="Javaid M."/>
            <person name="Korchina V."/>
            <person name="Kovar C."/>
            <person name="Mata R."/>
            <person name="Mathew T."/>
            <person name="Ngo R."/>
            <person name="Nguyen L."/>
            <person name="Nguyen N."/>
            <person name="Okwuonu G."/>
            <person name="Ongeri F."/>
            <person name="Pham C."/>
            <person name="Simmons D."/>
            <person name="Wilczek-Boney K."/>
            <person name="Hale W."/>
            <person name="Jakkamsetti A."/>
            <person name="Pham P."/>
            <person name="Ruth R."/>
            <person name="San Lucas F."/>
            <person name="Warren J."/>
            <person name="Zhang J."/>
            <person name="Zhao Z."/>
            <person name="Zhou C."/>
            <person name="Zhu D."/>
            <person name="Lee S."/>
            <person name="Bess C."/>
            <person name="Blankenburg K."/>
            <person name="Forbes L."/>
            <person name="Fu Q."/>
            <person name="Gubbala S."/>
            <person name="Hirani K."/>
            <person name="Jayaseelan J.C."/>
            <person name="Lara F."/>
            <person name="Munidasa M."/>
            <person name="Palculict T."/>
            <person name="Patil S."/>
            <person name="Pu L.-L."/>
            <person name="Saada N."/>
            <person name="Tang L."/>
            <person name="Weissenberger G."/>
            <person name="Zhu Y."/>
            <person name="Hemphill L."/>
            <person name="Shang Y."/>
            <person name="Youmans B."/>
            <person name="Ayvaz T."/>
            <person name="Ross M."/>
            <person name="Santibanez J."/>
            <person name="Aqrawi P."/>
            <person name="Gross S."/>
            <person name="Joshi V."/>
            <person name="Fowler G."/>
            <person name="Nazareth L."/>
            <person name="Reid J."/>
            <person name="Worley K."/>
            <person name="Petrosino J."/>
            <person name="Highlander S."/>
            <person name="Gibbs R."/>
        </authorList>
    </citation>
    <scope>NUCLEOTIDE SEQUENCE [LARGE SCALE GENOMIC DNA]</scope>
    <source>
        <strain evidence="2 3">SK330</strain>
    </source>
</reference>
<feature type="transmembrane region" description="Helical" evidence="1">
    <location>
        <begin position="226"/>
        <end position="252"/>
    </location>
</feature>